<dbReference type="InterPro" id="IPR003851">
    <property type="entry name" value="Znf_Dof"/>
</dbReference>
<comment type="caution">
    <text evidence="12">The sequence shown here is derived from an EMBL/GenBank/DDBJ whole genome shotgun (WGS) entry which is preliminary data.</text>
</comment>
<comment type="subcellular location">
    <subcellularLocation>
        <location evidence="8 9">Nucleus</location>
    </subcellularLocation>
</comment>
<keyword evidence="7 8" id="KW-0539">Nucleus</keyword>
<organism evidence="12 13">
    <name type="scientific">Hibiscus syriacus</name>
    <name type="common">Rose of Sharon</name>
    <dbReference type="NCBI Taxonomy" id="106335"/>
    <lineage>
        <taxon>Eukaryota</taxon>
        <taxon>Viridiplantae</taxon>
        <taxon>Streptophyta</taxon>
        <taxon>Embryophyta</taxon>
        <taxon>Tracheophyta</taxon>
        <taxon>Spermatophyta</taxon>
        <taxon>Magnoliopsida</taxon>
        <taxon>eudicotyledons</taxon>
        <taxon>Gunneridae</taxon>
        <taxon>Pentapetalae</taxon>
        <taxon>rosids</taxon>
        <taxon>malvids</taxon>
        <taxon>Malvales</taxon>
        <taxon>Malvaceae</taxon>
        <taxon>Malvoideae</taxon>
        <taxon>Hibiscus</taxon>
    </lineage>
</organism>
<evidence type="ECO:0000256" key="2">
    <source>
        <dbReference type="ARBA" id="ARBA00022771"/>
    </source>
</evidence>
<evidence type="ECO:0000256" key="3">
    <source>
        <dbReference type="ARBA" id="ARBA00022833"/>
    </source>
</evidence>
<dbReference type="PROSITE" id="PS50884">
    <property type="entry name" value="ZF_DOF_2"/>
    <property type="match status" value="1"/>
</dbReference>
<evidence type="ECO:0000256" key="1">
    <source>
        <dbReference type="ARBA" id="ARBA00022723"/>
    </source>
</evidence>
<evidence type="ECO:0000256" key="6">
    <source>
        <dbReference type="ARBA" id="ARBA00023163"/>
    </source>
</evidence>
<dbReference type="GO" id="GO:0003677">
    <property type="term" value="F:DNA binding"/>
    <property type="evidence" value="ECO:0007669"/>
    <property type="project" value="UniProtKB-UniRule"/>
</dbReference>
<gene>
    <name evidence="12" type="ORF">F3Y22_tig00112255pilonHSYRG00081</name>
</gene>
<evidence type="ECO:0000256" key="5">
    <source>
        <dbReference type="ARBA" id="ARBA00023125"/>
    </source>
</evidence>
<accession>A0A6A2X356</accession>
<evidence type="ECO:0000256" key="4">
    <source>
        <dbReference type="ARBA" id="ARBA00023015"/>
    </source>
</evidence>
<sequence>MPADACDRRLPRYFCKSCRRYWTQVGTLRNVPVGGGTRKASKRSRSSSSSVTPEAAEYLTTDVNPASSCRRYWTQVGTLRNVPVGGGTRKASKRSRSSSSSVTPEAAEYLTTDVNPASGEGYLALGDNEFGPGSGFGIILVVSIAEMVVIHGKQQANMKVVAKGWLTRILVGRV</sequence>
<comment type="function">
    <text evidence="9">Transcription factor that binds specifically to a 5'-AA[AG]G-3' consensus core sequence.</text>
</comment>
<dbReference type="GO" id="GO:0008270">
    <property type="term" value="F:zinc ion binding"/>
    <property type="evidence" value="ECO:0007669"/>
    <property type="project" value="UniProtKB-KW"/>
</dbReference>
<keyword evidence="13" id="KW-1185">Reference proteome</keyword>
<feature type="region of interest" description="Disordered" evidence="10">
    <location>
        <begin position="29"/>
        <end position="56"/>
    </location>
</feature>
<reference evidence="12" key="1">
    <citation type="submission" date="2019-09" db="EMBL/GenBank/DDBJ databases">
        <title>Draft genome information of white flower Hibiscus syriacus.</title>
        <authorList>
            <person name="Kim Y.-M."/>
        </authorList>
    </citation>
    <scope>NUCLEOTIDE SEQUENCE [LARGE SCALE GENOMIC DNA]</scope>
    <source>
        <strain evidence="12">YM2019G1</strain>
    </source>
</reference>
<dbReference type="AlphaFoldDB" id="A0A6A2X356"/>
<evidence type="ECO:0000256" key="10">
    <source>
        <dbReference type="SAM" id="MobiDB-lite"/>
    </source>
</evidence>
<keyword evidence="1 9" id="KW-0479">Metal-binding</keyword>
<keyword evidence="5 8" id="KW-0238">DNA-binding</keyword>
<keyword evidence="4 9" id="KW-0805">Transcription regulation</keyword>
<dbReference type="EMBL" id="VEPZ02001534">
    <property type="protein sequence ID" value="KAE8669121.1"/>
    <property type="molecule type" value="Genomic_DNA"/>
</dbReference>
<dbReference type="Proteomes" id="UP000436088">
    <property type="component" value="Unassembled WGS sequence"/>
</dbReference>
<keyword evidence="6 9" id="KW-0804">Transcription</keyword>
<feature type="domain" description="Dof-type" evidence="11">
    <location>
        <begin position="1"/>
        <end position="42"/>
    </location>
</feature>
<evidence type="ECO:0000313" key="12">
    <source>
        <dbReference type="EMBL" id="KAE8669121.1"/>
    </source>
</evidence>
<keyword evidence="3 9" id="KW-0862">Zinc</keyword>
<evidence type="ECO:0000256" key="7">
    <source>
        <dbReference type="ARBA" id="ARBA00023242"/>
    </source>
</evidence>
<evidence type="ECO:0000256" key="8">
    <source>
        <dbReference type="PROSITE-ProRule" id="PRU00071"/>
    </source>
</evidence>
<dbReference type="InterPro" id="IPR045174">
    <property type="entry name" value="Dof"/>
</dbReference>
<dbReference type="GO" id="GO:0003700">
    <property type="term" value="F:DNA-binding transcription factor activity"/>
    <property type="evidence" value="ECO:0007669"/>
    <property type="project" value="UniProtKB-UniRule"/>
</dbReference>
<evidence type="ECO:0000313" key="13">
    <source>
        <dbReference type="Proteomes" id="UP000436088"/>
    </source>
</evidence>
<keyword evidence="2 8" id="KW-0863">Zinc-finger</keyword>
<proteinExistence type="predicted"/>
<evidence type="ECO:0000259" key="11">
    <source>
        <dbReference type="PROSITE" id="PS50884"/>
    </source>
</evidence>
<dbReference type="PANTHER" id="PTHR31992">
    <property type="entry name" value="DOF ZINC FINGER PROTEIN DOF1.4-RELATED"/>
    <property type="match status" value="1"/>
</dbReference>
<feature type="region of interest" description="Disordered" evidence="10">
    <location>
        <begin position="83"/>
        <end position="106"/>
    </location>
</feature>
<dbReference type="Pfam" id="PF02701">
    <property type="entry name" value="Zn_ribbon_Dof"/>
    <property type="match status" value="2"/>
</dbReference>
<name>A0A6A2X356_HIBSY</name>
<evidence type="ECO:0000256" key="9">
    <source>
        <dbReference type="RuleBase" id="RU369094"/>
    </source>
</evidence>
<protein>
    <recommendedName>
        <fullName evidence="9">Dof zinc finger protein</fullName>
    </recommendedName>
</protein>
<dbReference type="GO" id="GO:0005634">
    <property type="term" value="C:nucleus"/>
    <property type="evidence" value="ECO:0007669"/>
    <property type="project" value="UniProtKB-SubCell"/>
</dbReference>
<dbReference type="PANTHER" id="PTHR31992:SF203">
    <property type="entry name" value="DOF ZINC FINGER PROTEIN"/>
    <property type="match status" value="1"/>
</dbReference>